<proteinExistence type="predicted"/>
<dbReference type="InterPro" id="IPR012902">
    <property type="entry name" value="N_methyl_site"/>
</dbReference>
<dbReference type="Gene3D" id="3.30.700.10">
    <property type="entry name" value="Glycoprotein, Type 4 Pilin"/>
    <property type="match status" value="1"/>
</dbReference>
<dbReference type="Pfam" id="PF07963">
    <property type="entry name" value="N_methyl"/>
    <property type="match status" value="1"/>
</dbReference>
<dbReference type="Proteomes" id="UP000231081">
    <property type="component" value="Unassembled WGS sequence"/>
</dbReference>
<keyword evidence="2" id="KW-0472">Membrane</keyword>
<reference evidence="3 4" key="1">
    <citation type="submission" date="2017-09" db="EMBL/GenBank/DDBJ databases">
        <title>Depth-based differentiation of microbial function through sediment-hosted aquifers and enrichment of novel symbionts in the deep terrestrial subsurface.</title>
        <authorList>
            <person name="Probst A.J."/>
            <person name="Ladd B."/>
            <person name="Jarett J.K."/>
            <person name="Geller-Mcgrath D.E."/>
            <person name="Sieber C.M."/>
            <person name="Emerson J.B."/>
            <person name="Anantharaman K."/>
            <person name="Thomas B.C."/>
            <person name="Malmstrom R."/>
            <person name="Stieglmeier M."/>
            <person name="Klingl A."/>
            <person name="Woyke T."/>
            <person name="Ryan C.M."/>
            <person name="Banfield J.F."/>
        </authorList>
    </citation>
    <scope>NUCLEOTIDE SEQUENCE [LARGE SCALE GENOMIC DNA]</scope>
    <source>
        <strain evidence="3">CG23_combo_of_CG06-09_8_20_14_all_47_9</strain>
    </source>
</reference>
<dbReference type="GO" id="GO:0015627">
    <property type="term" value="C:type II protein secretion system complex"/>
    <property type="evidence" value="ECO:0007669"/>
    <property type="project" value="InterPro"/>
</dbReference>
<dbReference type="AlphaFoldDB" id="A0A2H0B4W4"/>
<sequence>MVLAMIIKRGFTLIELLVVISVIGILISVIAASFTTSQKRGRDVKRRADLAAIQQSLEQCFVLNAVYPTAAMVSFGSALTCGTQTTMNLVPLDPKNAAPYVYTYTINAGLTSYCLCALLEQTGAGNSNNNCSFTTGGNYQCLANQQ</sequence>
<dbReference type="NCBIfam" id="TIGR02532">
    <property type="entry name" value="IV_pilin_GFxxxE"/>
    <property type="match status" value="1"/>
</dbReference>
<keyword evidence="2" id="KW-1133">Transmembrane helix</keyword>
<dbReference type="PROSITE" id="PS00409">
    <property type="entry name" value="PROKAR_NTER_METHYL"/>
    <property type="match status" value="1"/>
</dbReference>
<protein>
    <recommendedName>
        <fullName evidence="5">Type II secretion system protein GspG C-terminal domain-containing protein</fullName>
    </recommendedName>
</protein>
<evidence type="ECO:0000256" key="2">
    <source>
        <dbReference type="SAM" id="Phobius"/>
    </source>
</evidence>
<evidence type="ECO:0000313" key="3">
    <source>
        <dbReference type="EMBL" id="PIP52661.1"/>
    </source>
</evidence>
<dbReference type="GO" id="GO:0015628">
    <property type="term" value="P:protein secretion by the type II secretion system"/>
    <property type="evidence" value="ECO:0007669"/>
    <property type="project" value="InterPro"/>
</dbReference>
<keyword evidence="2" id="KW-0812">Transmembrane</keyword>
<evidence type="ECO:0008006" key="5">
    <source>
        <dbReference type="Google" id="ProtNLM"/>
    </source>
</evidence>
<dbReference type="InterPro" id="IPR000983">
    <property type="entry name" value="Bac_GSPG_pilin"/>
</dbReference>
<gene>
    <name evidence="3" type="ORF">COX09_00340</name>
</gene>
<dbReference type="EMBL" id="PCSQ01000006">
    <property type="protein sequence ID" value="PIP52661.1"/>
    <property type="molecule type" value="Genomic_DNA"/>
</dbReference>
<name>A0A2H0B4W4_9BACT</name>
<accession>A0A2H0B4W4</accession>
<dbReference type="PRINTS" id="PR00813">
    <property type="entry name" value="BCTERIALGSPG"/>
</dbReference>
<dbReference type="InterPro" id="IPR045584">
    <property type="entry name" value="Pilin-like"/>
</dbReference>
<organism evidence="3 4">
    <name type="scientific">Candidatus Beckwithbacteria bacterium CG23_combo_of_CG06-09_8_20_14_all_47_9</name>
    <dbReference type="NCBI Taxonomy" id="1974498"/>
    <lineage>
        <taxon>Bacteria</taxon>
        <taxon>Candidatus Beckwithiibacteriota</taxon>
    </lineage>
</organism>
<feature type="transmembrane region" description="Helical" evidence="2">
    <location>
        <begin position="12"/>
        <end position="34"/>
    </location>
</feature>
<dbReference type="SUPFAM" id="SSF54523">
    <property type="entry name" value="Pili subunits"/>
    <property type="match status" value="1"/>
</dbReference>
<evidence type="ECO:0000313" key="4">
    <source>
        <dbReference type="Proteomes" id="UP000231081"/>
    </source>
</evidence>
<comment type="caution">
    <text evidence="3">The sequence shown here is derived from an EMBL/GenBank/DDBJ whole genome shotgun (WGS) entry which is preliminary data.</text>
</comment>
<keyword evidence="1" id="KW-0488">Methylation</keyword>
<evidence type="ECO:0000256" key="1">
    <source>
        <dbReference type="ARBA" id="ARBA00022481"/>
    </source>
</evidence>